<dbReference type="Proteomes" id="UP000007519">
    <property type="component" value="Chromosome"/>
</dbReference>
<keyword evidence="1" id="KW-0378">Hydrolase</keyword>
<dbReference type="GO" id="GO:0004040">
    <property type="term" value="F:amidase activity"/>
    <property type="evidence" value="ECO:0007669"/>
    <property type="project" value="InterPro"/>
</dbReference>
<dbReference type="KEGG" id="sgn:SGRA_1933"/>
<dbReference type="SMART" id="SM00047">
    <property type="entry name" value="LYZ2"/>
    <property type="match status" value="1"/>
</dbReference>
<dbReference type="PANTHER" id="PTHR33308:SF9">
    <property type="entry name" value="PEPTIDOGLYCAN HYDROLASE FLGJ"/>
    <property type="match status" value="1"/>
</dbReference>
<dbReference type="InterPro" id="IPR051056">
    <property type="entry name" value="Glycosyl_Hydrolase_73"/>
</dbReference>
<dbReference type="RefSeq" id="WP_015692287.1">
    <property type="nucleotide sequence ID" value="NC_016940.1"/>
</dbReference>
<proteinExistence type="predicted"/>
<sequence>MSQSKLPQLPAPIRQRIQFGWKKTQDYSRNGWVRLGFMGLLIFLLSQREFSFHFSMGEQSAQSSQTMNSSLAPTAILASQKEAPQAEAVPASAKTPALDKPWWEQIREKSQDIKQNLNLANAATAVGAALTAEEQKKAAQYSNLGFVLNPTYAKRHGIPQKIVNAKLAVCKDYINQYLKTAQEEAELFNIPVSITLAQGLLESNAGHSRLAKNDNNHFGIKCRAKCIGCRCANYTDDSKYDMFRIFETPWRSFREHSKLLSGRRYKALTKLDRSNYKDWAHGLKKAGYATDPKYAEKLIGIIEFFGLDAYDK</sequence>
<keyword evidence="4" id="KW-1185">Reference proteome</keyword>
<dbReference type="Pfam" id="PF01832">
    <property type="entry name" value="Glucosaminidase"/>
    <property type="match status" value="1"/>
</dbReference>
<evidence type="ECO:0000259" key="2">
    <source>
        <dbReference type="SMART" id="SM00047"/>
    </source>
</evidence>
<dbReference type="STRING" id="984262.SGRA_1933"/>
<gene>
    <name evidence="3" type="ordered locus">SGRA_1933</name>
</gene>
<accession>H6L1M0</accession>
<name>H6L1M0_SAPGL</name>
<dbReference type="eggNOG" id="COG1705">
    <property type="taxonomic scope" value="Bacteria"/>
</dbReference>
<dbReference type="AlphaFoldDB" id="H6L1M0"/>
<dbReference type="PANTHER" id="PTHR33308">
    <property type="entry name" value="PEPTIDOGLYCAN HYDROLASE FLGJ"/>
    <property type="match status" value="1"/>
</dbReference>
<dbReference type="OrthoDB" id="977752at2"/>
<dbReference type="EMBL" id="CP002831">
    <property type="protein sequence ID" value="AFC24664.1"/>
    <property type="molecule type" value="Genomic_DNA"/>
</dbReference>
<protein>
    <submittedName>
        <fullName evidence="3">Mannosyl-glycoprotein endo-beta-N-acetylglucosamidase</fullName>
    </submittedName>
</protein>
<dbReference type="Gene3D" id="1.10.530.10">
    <property type="match status" value="1"/>
</dbReference>
<reference evidence="3 4" key="1">
    <citation type="journal article" date="2012" name="Stand. Genomic Sci.">
        <title>Complete genome sequencing and analysis of Saprospira grandis str. Lewin, a predatory marine bacterium.</title>
        <authorList>
            <person name="Saw J.H."/>
            <person name="Yuryev A."/>
            <person name="Kanbe M."/>
            <person name="Hou S."/>
            <person name="Young A.G."/>
            <person name="Aizawa S."/>
            <person name="Alam M."/>
        </authorList>
    </citation>
    <scope>NUCLEOTIDE SEQUENCE [LARGE SCALE GENOMIC DNA]</scope>
    <source>
        <strain evidence="3 4">Lewin</strain>
    </source>
</reference>
<evidence type="ECO:0000313" key="4">
    <source>
        <dbReference type="Proteomes" id="UP000007519"/>
    </source>
</evidence>
<evidence type="ECO:0000256" key="1">
    <source>
        <dbReference type="ARBA" id="ARBA00022801"/>
    </source>
</evidence>
<dbReference type="InterPro" id="IPR002901">
    <property type="entry name" value="MGlyc_endo_b_GlcNAc-like_dom"/>
</dbReference>
<dbReference type="HOGENOM" id="CLU_968964_0_0_10"/>
<feature type="domain" description="Mannosyl-glycoprotein endo-beta-N-acetylglucosamidase-like" evidence="2">
    <location>
        <begin position="166"/>
        <end position="311"/>
    </location>
</feature>
<organism evidence="3 4">
    <name type="scientific">Saprospira grandis (strain Lewin)</name>
    <dbReference type="NCBI Taxonomy" id="984262"/>
    <lineage>
        <taxon>Bacteria</taxon>
        <taxon>Pseudomonadati</taxon>
        <taxon>Bacteroidota</taxon>
        <taxon>Saprospiria</taxon>
        <taxon>Saprospirales</taxon>
        <taxon>Saprospiraceae</taxon>
        <taxon>Saprospira</taxon>
    </lineage>
</organism>
<evidence type="ECO:0000313" key="3">
    <source>
        <dbReference type="EMBL" id="AFC24664.1"/>
    </source>
</evidence>